<dbReference type="SUPFAM" id="SSF46609">
    <property type="entry name" value="Fe,Mn superoxide dismutase (SOD), N-terminal domain"/>
    <property type="match status" value="1"/>
</dbReference>
<dbReference type="Gene3D" id="3.55.40.20">
    <property type="entry name" value="Iron/manganese superoxide dismutase, C-terminal domain"/>
    <property type="match status" value="2"/>
</dbReference>
<dbReference type="InterPro" id="IPR036314">
    <property type="entry name" value="SOD_C_sf"/>
</dbReference>
<protein>
    <submittedName>
        <fullName evidence="2">Manganese superoxide dismutase</fullName>
    </submittedName>
</protein>
<dbReference type="GO" id="GO:0004784">
    <property type="term" value="F:superoxide dismutase activity"/>
    <property type="evidence" value="ECO:0007669"/>
    <property type="project" value="InterPro"/>
</dbReference>
<evidence type="ECO:0000313" key="3">
    <source>
        <dbReference type="Proteomes" id="UP000620124"/>
    </source>
</evidence>
<dbReference type="PANTHER" id="PTHR42769:SF3">
    <property type="entry name" value="SUPEROXIDE DISMUTASE [FE] 2, CHLOROPLASTIC"/>
    <property type="match status" value="1"/>
</dbReference>
<reference evidence="2" key="1">
    <citation type="submission" date="2020-05" db="EMBL/GenBank/DDBJ databases">
        <title>Mycena genomes resolve the evolution of fungal bioluminescence.</title>
        <authorList>
            <person name="Tsai I.J."/>
        </authorList>
    </citation>
    <scope>NUCLEOTIDE SEQUENCE</scope>
    <source>
        <strain evidence="2">CCC161011</strain>
    </source>
</reference>
<comment type="caution">
    <text evidence="2">The sequence shown here is derived from an EMBL/GenBank/DDBJ whole genome shotgun (WGS) entry which is preliminary data.</text>
</comment>
<dbReference type="EMBL" id="JACAZI010000032">
    <property type="protein sequence ID" value="KAF7330752.1"/>
    <property type="molecule type" value="Genomic_DNA"/>
</dbReference>
<evidence type="ECO:0000259" key="1">
    <source>
        <dbReference type="Pfam" id="PF02777"/>
    </source>
</evidence>
<organism evidence="2 3">
    <name type="scientific">Mycena venus</name>
    <dbReference type="NCBI Taxonomy" id="2733690"/>
    <lineage>
        <taxon>Eukaryota</taxon>
        <taxon>Fungi</taxon>
        <taxon>Dikarya</taxon>
        <taxon>Basidiomycota</taxon>
        <taxon>Agaricomycotina</taxon>
        <taxon>Agaricomycetes</taxon>
        <taxon>Agaricomycetidae</taxon>
        <taxon>Agaricales</taxon>
        <taxon>Marasmiineae</taxon>
        <taxon>Mycenaceae</taxon>
        <taxon>Mycena</taxon>
    </lineage>
</organism>
<dbReference type="Proteomes" id="UP000620124">
    <property type="component" value="Unassembled WGS sequence"/>
</dbReference>
<name>A0A8H6WY03_9AGAR</name>
<dbReference type="OrthoDB" id="275227at2759"/>
<sequence length="365" mass="40090">MSFLWRTRHAITRARRPLIPRGTRGVTGQFNHLPVPLPYDIEDGLGNFLPPPALEAIAMEYQLGLLARLTDEVRNTDIEDSSVTQIIISTAPFREKTLAFNYASLALNNSYFLGQLTPNPADAQEDAMSTPLSKQIRLDHGGLEQFKSTFSAAAMGMFTSGWIWFVTDKYGSTSILPTLGPGTLLVRSRTYAAAGLPNLFHEMTADPFSWDRKSRAGSLPLLNPKDLAEFIGGKDEDAASFQPPTPPKRGGATAPLQPRFGGGTSLLHTSARQSAEAWNSQPAGIQDAADATPAGPLTKQVDALHYGEVLYPLFCISVQEHAWLTAGYGIWGKEAWLREFWNVLNWRQVSESYAHILSTTNQDKS</sequence>
<evidence type="ECO:0000313" key="2">
    <source>
        <dbReference type="EMBL" id="KAF7330752.1"/>
    </source>
</evidence>
<feature type="domain" description="Manganese/iron superoxide dismutase C-terminal" evidence="1">
    <location>
        <begin position="130"/>
        <end position="178"/>
    </location>
</feature>
<dbReference type="InterPro" id="IPR036324">
    <property type="entry name" value="Mn/Fe_SOD_N_sf"/>
</dbReference>
<dbReference type="AlphaFoldDB" id="A0A8H6WY03"/>
<dbReference type="Pfam" id="PF02777">
    <property type="entry name" value="Sod_Fe_C"/>
    <property type="match status" value="1"/>
</dbReference>
<gene>
    <name evidence="2" type="ORF">MVEN_02413900</name>
</gene>
<keyword evidence="3" id="KW-1185">Reference proteome</keyword>
<dbReference type="InterPro" id="IPR019832">
    <property type="entry name" value="Mn/Fe_SOD_C"/>
</dbReference>
<dbReference type="SUPFAM" id="SSF54719">
    <property type="entry name" value="Fe,Mn superoxide dismutase (SOD), C-terminal domain"/>
    <property type="match status" value="1"/>
</dbReference>
<accession>A0A8H6WY03</accession>
<dbReference type="PANTHER" id="PTHR42769">
    <property type="entry name" value="SUPEROXIDE DISMUTASE"/>
    <property type="match status" value="1"/>
</dbReference>
<proteinExistence type="predicted"/>
<dbReference type="GO" id="GO:0046872">
    <property type="term" value="F:metal ion binding"/>
    <property type="evidence" value="ECO:0007669"/>
    <property type="project" value="InterPro"/>
</dbReference>